<dbReference type="AlphaFoldDB" id="A0A8C1X6V5"/>
<dbReference type="Ensembl" id="ENSCCRT00015080164.1">
    <property type="protein sequence ID" value="ENSCCRP00015077624.1"/>
    <property type="gene ID" value="ENSCCRG00015031448.1"/>
</dbReference>
<sequence>VCVCLSDLGSSDGVNPFKASEHNDLFQMINKEKSQRKLEHQSKLALPVHEKITFACRTRAGQTRLRKELKEEGSIPVTHTHRQLQITPAWRVSMKDPNIDKGGMNEYITKKRELFLLECLPCILFLYSLLKKGEIQLLEQMASEEEAKLTRAEKFLENDATLFEEFLKENDKNSVEAIKIAEQETKVKLEKVAEIKKITSKMVAIKSDISKYEDILKEYKKYKEFLLMLSPPEWQEKQRSKSRHSTASTNAERDEKQTEKIKKNKERKTAEGSKRGERRGVRGFLSSQEARATSRQSVKSSNQSRKIAAPGTDSSDYEEDPVMFFKEPQDLLNLMTELEEQNLSLIQNTRETEEALEEFRQNAELTRKNMESESKQLKAQIDIITDTIQKEKERAAELEMKAKLFSFEQYKPEDQDKTLDSLSRKVEEVYHCCVGETEANLTTLQMLTAIEEKLGELLENADMIPKDQMSIAERAKEKERRMRLRDEKIFLQMKQQEERQKKALERSQAEIKKTSVKKLMPRSQPPVRKREANKNTEATDRENEEFLYFLS</sequence>
<evidence type="ECO:0000313" key="6">
    <source>
        <dbReference type="Proteomes" id="UP000694700"/>
    </source>
</evidence>
<feature type="region of interest" description="Disordered" evidence="3">
    <location>
        <begin position="234"/>
        <end position="320"/>
    </location>
</feature>
<feature type="coiled-coil region" evidence="2">
    <location>
        <begin position="335"/>
        <end position="401"/>
    </location>
</feature>
<dbReference type="InterPro" id="IPR025252">
    <property type="entry name" value="DUF4200"/>
</dbReference>
<evidence type="ECO:0000256" key="1">
    <source>
        <dbReference type="ARBA" id="ARBA00023054"/>
    </source>
</evidence>
<feature type="region of interest" description="Disordered" evidence="3">
    <location>
        <begin position="495"/>
        <end position="551"/>
    </location>
</feature>
<feature type="compositionally biased region" description="Basic and acidic residues" evidence="3">
    <location>
        <begin position="495"/>
        <end position="513"/>
    </location>
</feature>
<dbReference type="Pfam" id="PF13863">
    <property type="entry name" value="DUF4200"/>
    <property type="match status" value="1"/>
</dbReference>
<feature type="compositionally biased region" description="Basic and acidic residues" evidence="3">
    <location>
        <begin position="251"/>
        <end position="280"/>
    </location>
</feature>
<feature type="compositionally biased region" description="Polar residues" evidence="3">
    <location>
        <begin position="285"/>
        <end position="305"/>
    </location>
</feature>
<feature type="domain" description="DUF4200" evidence="4">
    <location>
        <begin position="131"/>
        <end position="231"/>
    </location>
</feature>
<dbReference type="Proteomes" id="UP000694700">
    <property type="component" value="Unplaced"/>
</dbReference>
<accession>A0A8C1X6V5</accession>
<name>A0A8C1X6V5_CYPCA</name>
<dbReference type="GO" id="GO:0005856">
    <property type="term" value="C:cytoskeleton"/>
    <property type="evidence" value="ECO:0007669"/>
    <property type="project" value="UniProtKB-ARBA"/>
</dbReference>
<protein>
    <submittedName>
        <fullName evidence="5">Cilia and flagella associated protein 100</fullName>
    </submittedName>
</protein>
<evidence type="ECO:0000259" key="4">
    <source>
        <dbReference type="Pfam" id="PF13863"/>
    </source>
</evidence>
<evidence type="ECO:0000256" key="2">
    <source>
        <dbReference type="SAM" id="Coils"/>
    </source>
</evidence>
<proteinExistence type="predicted"/>
<dbReference type="PANTHER" id="PTHR21683:SF3">
    <property type="entry name" value="CILIA AND FLAGELLA ASSOCIATED PROTEIN 100"/>
    <property type="match status" value="1"/>
</dbReference>
<dbReference type="PANTHER" id="PTHR21683">
    <property type="entry name" value="COILED-COIL DOMAIN-CONTAINING PROTEIN 42 LIKE-2-LIKE-RELATED"/>
    <property type="match status" value="1"/>
</dbReference>
<dbReference type="InterPro" id="IPR051147">
    <property type="entry name" value="CFAP_domain-containing"/>
</dbReference>
<evidence type="ECO:0000256" key="3">
    <source>
        <dbReference type="SAM" id="MobiDB-lite"/>
    </source>
</evidence>
<feature type="compositionally biased region" description="Basic and acidic residues" evidence="3">
    <location>
        <begin position="528"/>
        <end position="541"/>
    </location>
</feature>
<reference evidence="5" key="1">
    <citation type="submission" date="2025-08" db="UniProtKB">
        <authorList>
            <consortium name="Ensembl"/>
        </authorList>
    </citation>
    <scope>IDENTIFICATION</scope>
</reference>
<evidence type="ECO:0000313" key="5">
    <source>
        <dbReference type="Ensembl" id="ENSCCRP00015077624.1"/>
    </source>
</evidence>
<organism evidence="5 6">
    <name type="scientific">Cyprinus carpio</name>
    <name type="common">Common carp</name>
    <dbReference type="NCBI Taxonomy" id="7962"/>
    <lineage>
        <taxon>Eukaryota</taxon>
        <taxon>Metazoa</taxon>
        <taxon>Chordata</taxon>
        <taxon>Craniata</taxon>
        <taxon>Vertebrata</taxon>
        <taxon>Euteleostomi</taxon>
        <taxon>Actinopterygii</taxon>
        <taxon>Neopterygii</taxon>
        <taxon>Teleostei</taxon>
        <taxon>Ostariophysi</taxon>
        <taxon>Cypriniformes</taxon>
        <taxon>Cyprinidae</taxon>
        <taxon>Cyprininae</taxon>
        <taxon>Cyprinus</taxon>
    </lineage>
</organism>
<keyword evidence="1 2" id="KW-0175">Coiled coil</keyword>